<feature type="coiled-coil region" evidence="5">
    <location>
        <begin position="335"/>
        <end position="369"/>
    </location>
</feature>
<dbReference type="SUPFAM" id="SSF57850">
    <property type="entry name" value="RING/U-box"/>
    <property type="match status" value="1"/>
</dbReference>
<dbReference type="InterPro" id="IPR018957">
    <property type="entry name" value="Znf_C3HC4_RING-type"/>
</dbReference>
<keyword evidence="5" id="KW-0175">Coiled coil</keyword>
<feature type="coiled-coil region" evidence="5">
    <location>
        <begin position="222"/>
        <end position="308"/>
    </location>
</feature>
<evidence type="ECO:0000313" key="8">
    <source>
        <dbReference type="EMBL" id="KAJ8032305.1"/>
    </source>
</evidence>
<keyword evidence="9" id="KW-1185">Reference proteome</keyword>
<dbReference type="SUPFAM" id="SSF101898">
    <property type="entry name" value="NHL repeat"/>
    <property type="match status" value="1"/>
</dbReference>
<feature type="domain" description="RING-type" evidence="6">
    <location>
        <begin position="18"/>
        <end position="61"/>
    </location>
</feature>
<sequence length="722" mass="82935">MARSASHLLEIDERFCQCPICLQQYKEPKQLPCLHRYCRECLDELIERNSVVGTITCPECRAEFEVPAEGLNGLKTDFYIKNIIEYIQLQKSLEDGQLRECCDCLKTVKVTAYCFKCNDFLCKECHSSHMTKKILRDHKQHTLSLEEINSKNMTLEKLIALKETPRCQRHSENLSQLCCRTCSNLPICMTCIYGSHENHKIKDVNILATEEKEKLGKELRKLNQCKERVDKISETVDKVNRNLINNIKEKKERYQTRYERNISELKIEMKNITDNKRIQETELKAKQSRLLIETRKQMEIELEEVRQNFDSTCEAIRKEYDDKVRSLELSSDKQLKEDKEKLRVLENELQTLNNSMDERQKELEKHLEDIALQVHGVTKRYENITATARCILDAGNDWTAVHCIPDVVLACETLIVEMKREFPKLETFAQIDMVAKITKSAVSPIEIKGTETNNFSISNIKNSSDGNLVISGDTSVPCLSHITLINMAGNVLHHKKLKSSCLCPFRVCAYLTQFRLVTVCWEDEIGMYDVRDGSYITKNISDLISSRSACNCIKLVAADTANNNFLVVRDNMTDVLVFDNKMQYLYTMTLPDRIEIPNDMAVSTNGDLLVCDSKGGRAYAVNKEERVAKLLHDFRKPIVDGYSATPKSVCTDKKGIVYMLWTGMLSRESACRLVQYSQDGRQILTSIPLDNDASCITIVESAQREKLTVATRNSRIFYIFDL</sequence>
<evidence type="ECO:0000313" key="9">
    <source>
        <dbReference type="Proteomes" id="UP001152320"/>
    </source>
</evidence>
<proteinExistence type="predicted"/>
<evidence type="ECO:0000256" key="1">
    <source>
        <dbReference type="ARBA" id="ARBA00022723"/>
    </source>
</evidence>
<dbReference type="Pfam" id="PF00643">
    <property type="entry name" value="zf-B_box"/>
    <property type="match status" value="1"/>
</dbReference>
<keyword evidence="3" id="KW-0862">Zinc</keyword>
<dbReference type="Gene3D" id="3.30.160.60">
    <property type="entry name" value="Classic Zinc Finger"/>
    <property type="match status" value="1"/>
</dbReference>
<dbReference type="PANTHER" id="PTHR25462">
    <property type="entry name" value="BONUS, ISOFORM C-RELATED"/>
    <property type="match status" value="1"/>
</dbReference>
<reference evidence="8" key="1">
    <citation type="submission" date="2021-10" db="EMBL/GenBank/DDBJ databases">
        <title>Tropical sea cucumber genome reveals ecological adaptation and Cuvierian tubules defense mechanism.</title>
        <authorList>
            <person name="Chen T."/>
        </authorList>
    </citation>
    <scope>NUCLEOTIDE SEQUENCE</scope>
    <source>
        <strain evidence="8">Nanhai2018</strain>
        <tissue evidence="8">Muscle</tissue>
    </source>
</reference>
<accession>A0A9Q1BT53</accession>
<dbReference type="InterPro" id="IPR047153">
    <property type="entry name" value="TRIM45/56/19-like"/>
</dbReference>
<gene>
    <name evidence="8" type="ORF">HOLleu_25794</name>
</gene>
<feature type="domain" description="B box-type" evidence="7">
    <location>
        <begin position="97"/>
        <end position="143"/>
    </location>
</feature>
<dbReference type="Pfam" id="PF00097">
    <property type="entry name" value="zf-C3HC4"/>
    <property type="match status" value="1"/>
</dbReference>
<protein>
    <submittedName>
        <fullName evidence="8">E3 ubiquitin-protein ligase TRIM56</fullName>
    </submittedName>
</protein>
<dbReference type="EMBL" id="JAIZAY010000012">
    <property type="protein sequence ID" value="KAJ8032305.1"/>
    <property type="molecule type" value="Genomic_DNA"/>
</dbReference>
<dbReference type="InterPro" id="IPR001841">
    <property type="entry name" value="Znf_RING"/>
</dbReference>
<evidence type="ECO:0000259" key="7">
    <source>
        <dbReference type="PROSITE" id="PS50119"/>
    </source>
</evidence>
<dbReference type="PROSITE" id="PS00518">
    <property type="entry name" value="ZF_RING_1"/>
    <property type="match status" value="1"/>
</dbReference>
<evidence type="ECO:0000256" key="5">
    <source>
        <dbReference type="SAM" id="Coils"/>
    </source>
</evidence>
<dbReference type="SUPFAM" id="SSF57845">
    <property type="entry name" value="B-box zinc-binding domain"/>
    <property type="match status" value="1"/>
</dbReference>
<evidence type="ECO:0000256" key="2">
    <source>
        <dbReference type="ARBA" id="ARBA00022771"/>
    </source>
</evidence>
<organism evidence="8 9">
    <name type="scientific">Holothuria leucospilota</name>
    <name type="common">Black long sea cucumber</name>
    <name type="synonym">Mertensiothuria leucospilota</name>
    <dbReference type="NCBI Taxonomy" id="206669"/>
    <lineage>
        <taxon>Eukaryota</taxon>
        <taxon>Metazoa</taxon>
        <taxon>Echinodermata</taxon>
        <taxon>Eleutherozoa</taxon>
        <taxon>Echinozoa</taxon>
        <taxon>Holothuroidea</taxon>
        <taxon>Aspidochirotacea</taxon>
        <taxon>Aspidochirotida</taxon>
        <taxon>Holothuriidae</taxon>
        <taxon>Holothuria</taxon>
    </lineage>
</organism>
<dbReference type="Gene3D" id="3.30.40.10">
    <property type="entry name" value="Zinc/RING finger domain, C3HC4 (zinc finger)"/>
    <property type="match status" value="1"/>
</dbReference>
<dbReference type="AlphaFoldDB" id="A0A9Q1BT53"/>
<dbReference type="InterPro" id="IPR011042">
    <property type="entry name" value="6-blade_b-propeller_TolB-like"/>
</dbReference>
<comment type="caution">
    <text evidence="8">The sequence shown here is derived from an EMBL/GenBank/DDBJ whole genome shotgun (WGS) entry which is preliminary data.</text>
</comment>
<dbReference type="GO" id="GO:0008270">
    <property type="term" value="F:zinc ion binding"/>
    <property type="evidence" value="ECO:0007669"/>
    <property type="project" value="UniProtKB-KW"/>
</dbReference>
<dbReference type="PROSITE" id="PS50089">
    <property type="entry name" value="ZF_RING_2"/>
    <property type="match status" value="1"/>
</dbReference>
<dbReference type="InterPro" id="IPR000315">
    <property type="entry name" value="Znf_B-box"/>
</dbReference>
<evidence type="ECO:0000256" key="3">
    <source>
        <dbReference type="ARBA" id="ARBA00022833"/>
    </source>
</evidence>
<dbReference type="Gene3D" id="2.120.10.30">
    <property type="entry name" value="TolB, C-terminal domain"/>
    <property type="match status" value="1"/>
</dbReference>
<dbReference type="InterPro" id="IPR013083">
    <property type="entry name" value="Znf_RING/FYVE/PHD"/>
</dbReference>
<keyword evidence="1" id="KW-0479">Metal-binding</keyword>
<dbReference type="OrthoDB" id="6105938at2759"/>
<dbReference type="PROSITE" id="PS50119">
    <property type="entry name" value="ZF_BBOX"/>
    <property type="match status" value="1"/>
</dbReference>
<dbReference type="InterPro" id="IPR017907">
    <property type="entry name" value="Znf_RING_CS"/>
</dbReference>
<dbReference type="Proteomes" id="UP001152320">
    <property type="component" value="Chromosome 12"/>
</dbReference>
<dbReference type="PANTHER" id="PTHR25462:SF296">
    <property type="entry name" value="MEIOTIC P26, ISOFORM F"/>
    <property type="match status" value="1"/>
</dbReference>
<evidence type="ECO:0000256" key="4">
    <source>
        <dbReference type="PROSITE-ProRule" id="PRU00024"/>
    </source>
</evidence>
<evidence type="ECO:0000259" key="6">
    <source>
        <dbReference type="PROSITE" id="PS50089"/>
    </source>
</evidence>
<keyword evidence="2 4" id="KW-0863">Zinc-finger</keyword>
<dbReference type="SMART" id="SM00184">
    <property type="entry name" value="RING"/>
    <property type="match status" value="1"/>
</dbReference>
<name>A0A9Q1BT53_HOLLE</name>